<dbReference type="GO" id="GO:0001733">
    <property type="term" value="F:galactosylceramide sulfotransferase activity"/>
    <property type="evidence" value="ECO:0007669"/>
    <property type="project" value="InterPro"/>
</dbReference>
<dbReference type="Pfam" id="PF06990">
    <property type="entry name" value="Gal-3-0_sulfotr"/>
    <property type="match status" value="1"/>
</dbReference>
<evidence type="ECO:0000256" key="4">
    <source>
        <dbReference type="ARBA" id="ARBA00022692"/>
    </source>
</evidence>
<dbReference type="RefSeq" id="XP_028321552.1">
    <property type="nucleotide sequence ID" value="XM_028465751.1"/>
</dbReference>
<dbReference type="GO" id="GO:0009247">
    <property type="term" value="P:glycolipid biosynthetic process"/>
    <property type="evidence" value="ECO:0007669"/>
    <property type="project" value="InterPro"/>
</dbReference>
<keyword evidence="5" id="KW-0735">Signal-anchor</keyword>
<proteinExistence type="inferred from homology"/>
<evidence type="ECO:0000256" key="7">
    <source>
        <dbReference type="ARBA" id="ARBA00023034"/>
    </source>
</evidence>
<keyword evidence="12" id="KW-1185">Reference proteome</keyword>
<dbReference type="OrthoDB" id="514299at2759"/>
<evidence type="ECO:0000256" key="6">
    <source>
        <dbReference type="ARBA" id="ARBA00022989"/>
    </source>
</evidence>
<keyword evidence="6" id="KW-1133">Transmembrane helix</keyword>
<name>A0A8C5G2L2_GOUWI</name>
<dbReference type="Proteomes" id="UP000694680">
    <property type="component" value="Chromosome 13"/>
</dbReference>
<protein>
    <submittedName>
        <fullName evidence="11">Galactose-3-O-sulfotransferase 2-like</fullName>
    </submittedName>
</protein>
<evidence type="ECO:0000256" key="8">
    <source>
        <dbReference type="ARBA" id="ARBA00023136"/>
    </source>
</evidence>
<dbReference type="Ensembl" id="ENSGWIT00000011347.1">
    <property type="protein sequence ID" value="ENSGWIP00000010208.1"/>
    <property type="gene ID" value="ENSGWIG00000006007.1"/>
</dbReference>
<keyword evidence="4" id="KW-0812">Transmembrane</keyword>
<accession>A0A8C5G2L2</accession>
<reference evidence="11" key="2">
    <citation type="submission" date="2025-08" db="UniProtKB">
        <authorList>
            <consortium name="Ensembl"/>
        </authorList>
    </citation>
    <scope>IDENTIFICATION</scope>
</reference>
<evidence type="ECO:0000256" key="10">
    <source>
        <dbReference type="SAM" id="MobiDB-lite"/>
    </source>
</evidence>
<evidence type="ECO:0000256" key="2">
    <source>
        <dbReference type="ARBA" id="ARBA00008124"/>
    </source>
</evidence>
<comment type="subcellular location">
    <subcellularLocation>
        <location evidence="1">Golgi apparatus membrane</location>
        <topology evidence="1">Single-pass type II membrane protein</topology>
    </subcellularLocation>
</comment>
<dbReference type="PANTHER" id="PTHR14647:SF62">
    <property type="entry name" value="GALACTOSE-3-O-SULFOTRANSFERASE 2"/>
    <property type="match status" value="1"/>
</dbReference>
<evidence type="ECO:0000313" key="11">
    <source>
        <dbReference type="Ensembl" id="ENSGWIP00000010208.1"/>
    </source>
</evidence>
<evidence type="ECO:0000256" key="5">
    <source>
        <dbReference type="ARBA" id="ARBA00022968"/>
    </source>
</evidence>
<evidence type="ECO:0000313" key="12">
    <source>
        <dbReference type="Proteomes" id="UP000694680"/>
    </source>
</evidence>
<dbReference type="GO" id="GO:0000139">
    <property type="term" value="C:Golgi membrane"/>
    <property type="evidence" value="ECO:0007669"/>
    <property type="project" value="UniProtKB-SubCell"/>
</dbReference>
<dbReference type="SUPFAM" id="SSF52540">
    <property type="entry name" value="P-loop containing nucleoside triphosphate hydrolases"/>
    <property type="match status" value="1"/>
</dbReference>
<feature type="region of interest" description="Disordered" evidence="10">
    <location>
        <begin position="431"/>
        <end position="478"/>
    </location>
</feature>
<keyword evidence="7" id="KW-0333">Golgi apparatus</keyword>
<reference evidence="11" key="1">
    <citation type="submission" date="2020-06" db="EMBL/GenBank/DDBJ databases">
        <authorList>
            <consortium name="Wellcome Sanger Institute Data Sharing"/>
        </authorList>
    </citation>
    <scope>NUCLEOTIDE SEQUENCE [LARGE SCALE GENOMIC DNA]</scope>
</reference>
<reference evidence="11" key="3">
    <citation type="submission" date="2025-09" db="UniProtKB">
        <authorList>
            <consortium name="Ensembl"/>
        </authorList>
    </citation>
    <scope>IDENTIFICATION</scope>
</reference>
<comment type="similarity">
    <text evidence="2">Belongs to the galactose-3-O-sulfotransferase family.</text>
</comment>
<dbReference type="InterPro" id="IPR027417">
    <property type="entry name" value="P-loop_NTPase"/>
</dbReference>
<keyword evidence="9" id="KW-0325">Glycoprotein</keyword>
<dbReference type="AlphaFoldDB" id="A0A8C5G2L2"/>
<evidence type="ECO:0000256" key="9">
    <source>
        <dbReference type="ARBA" id="ARBA00023180"/>
    </source>
</evidence>
<dbReference type="PANTHER" id="PTHR14647">
    <property type="entry name" value="GALACTOSE-3-O-SULFOTRANSFERASE"/>
    <property type="match status" value="1"/>
</dbReference>
<feature type="compositionally biased region" description="Basic residues" evidence="10">
    <location>
        <begin position="437"/>
        <end position="453"/>
    </location>
</feature>
<dbReference type="GeneID" id="114475051"/>
<feature type="compositionally biased region" description="Basic and acidic residues" evidence="10">
    <location>
        <begin position="454"/>
        <end position="471"/>
    </location>
</feature>
<dbReference type="Gene3D" id="3.40.50.300">
    <property type="entry name" value="P-loop containing nucleotide triphosphate hydrolases"/>
    <property type="match status" value="1"/>
</dbReference>
<evidence type="ECO:0000256" key="3">
    <source>
        <dbReference type="ARBA" id="ARBA00022679"/>
    </source>
</evidence>
<sequence>MPSSLWLRRCLHARKRRFLTTMVTLLTTCIVLQSLSTYNSRPVLKETYPPVRNFWEIQVRPSPTKDKSSNVRVPTMDYNCTPKTHLVFLKTHKTGSSTILNILYRYGEKNNLKFAFPNYRFNQLSYPRLFKAKMVYKYANKSLPKLDIICNHMRFNKSEVEKIMPADSFYFSILRHPATMLESIFSYYKSFSIFKTSKNLGDFFNDSLSNYSTAAFHNNYAHNNLAFDFGFNNTLTADSKDLEENVSKAIKSIEQNFHLILINEHFDESIILLKHALCWSLEEVVSFKLNSRTNKTRRSISPETMEKVKLWNVLDWRLYQHFNDTFWHKVDTVFGREEMKRQVSQLRELRAKKASECLKDGQAVNPSKIKDVMLKPFQYGQAVIEGYLLNPQLSNHSRDQCLRLIMPELQYTYYLYDQQVPKKSIKDKKLIKDKRLIKYKHNKPQQKDKHNKPQQKDKDNKPQQKEKDKPQQKVNRPA</sequence>
<keyword evidence="8" id="KW-0472">Membrane</keyword>
<organism evidence="11 12">
    <name type="scientific">Gouania willdenowi</name>
    <name type="common">Blunt-snouted clingfish</name>
    <name type="synonym">Lepadogaster willdenowi</name>
    <dbReference type="NCBI Taxonomy" id="441366"/>
    <lineage>
        <taxon>Eukaryota</taxon>
        <taxon>Metazoa</taxon>
        <taxon>Chordata</taxon>
        <taxon>Craniata</taxon>
        <taxon>Vertebrata</taxon>
        <taxon>Euteleostomi</taxon>
        <taxon>Actinopterygii</taxon>
        <taxon>Neopterygii</taxon>
        <taxon>Teleostei</taxon>
        <taxon>Neoteleostei</taxon>
        <taxon>Acanthomorphata</taxon>
        <taxon>Ovalentaria</taxon>
        <taxon>Blenniimorphae</taxon>
        <taxon>Blenniiformes</taxon>
        <taxon>Gobiesocoidei</taxon>
        <taxon>Gobiesocidae</taxon>
        <taxon>Gobiesocinae</taxon>
        <taxon>Gouania</taxon>
    </lineage>
</organism>
<keyword evidence="3" id="KW-0808">Transferase</keyword>
<gene>
    <name evidence="11" type="primary">LOC114475051</name>
</gene>
<dbReference type="InterPro" id="IPR009729">
    <property type="entry name" value="Gal-3-0_sulfotransfrase"/>
</dbReference>
<evidence type="ECO:0000256" key="1">
    <source>
        <dbReference type="ARBA" id="ARBA00004323"/>
    </source>
</evidence>